<evidence type="ECO:0000313" key="2">
    <source>
        <dbReference type="EMBL" id="MBC1485788.1"/>
    </source>
</evidence>
<keyword evidence="1" id="KW-0732">Signal</keyword>
<organism evidence="2 3">
    <name type="scientific">Listeria seeligeri</name>
    <dbReference type="NCBI Taxonomy" id="1640"/>
    <lineage>
        <taxon>Bacteria</taxon>
        <taxon>Bacillati</taxon>
        <taxon>Bacillota</taxon>
        <taxon>Bacilli</taxon>
        <taxon>Bacillales</taxon>
        <taxon>Listeriaceae</taxon>
        <taxon>Listeria</taxon>
    </lineage>
</organism>
<dbReference type="AlphaFoldDB" id="A0A7X0X1S5"/>
<sequence>MKKAIMAVTIFVLLLATLSGCSSPKSDFTAALKKVTENKQYTTNVTFEINDLSSNYIQQFGPDVSLTQLKKSNLQYKISVDSDSSSSYSGFSLHWAGNKPLDLTLHALQNSDDGKAYIPVSDIYDASDSISSLLTDSTAKIFNEVLAENKDLESKYLNFFETIQNFSNQTIDTETVDRQAAELKKIEEKSGIAIYTYLNDLDDHHFTAKDNGDIVLKLSKNEISDLINEVMDTLDDDGNVVTLISEINSSTQKEAEATWKSQQKAIRSSLKNLTSKKQQSLEFKLTLTPDSKKGFSKATIDTDYRDTATNKSMSFTTTIDMLDYEEVPPMPKGNEIVSKKELDKAISDGLKLYLGSSMQ</sequence>
<feature type="signal peptide" evidence="1">
    <location>
        <begin position="1"/>
        <end position="21"/>
    </location>
</feature>
<evidence type="ECO:0000313" key="3">
    <source>
        <dbReference type="Proteomes" id="UP000523362"/>
    </source>
</evidence>
<dbReference type="Proteomes" id="UP000523362">
    <property type="component" value="Unassembled WGS sequence"/>
</dbReference>
<evidence type="ECO:0008006" key="4">
    <source>
        <dbReference type="Google" id="ProtNLM"/>
    </source>
</evidence>
<dbReference type="EMBL" id="JAARRG010000003">
    <property type="protein sequence ID" value="MBC1485788.1"/>
    <property type="molecule type" value="Genomic_DNA"/>
</dbReference>
<gene>
    <name evidence="2" type="ORF">HB897_06055</name>
</gene>
<accession>A0A7X0X1S5</accession>
<dbReference type="PROSITE" id="PS51257">
    <property type="entry name" value="PROKAR_LIPOPROTEIN"/>
    <property type="match status" value="1"/>
</dbReference>
<proteinExistence type="predicted"/>
<name>A0A7X0X1S5_LISSE</name>
<feature type="chain" id="PRO_5038754347" description="Lipoprotein" evidence="1">
    <location>
        <begin position="22"/>
        <end position="359"/>
    </location>
</feature>
<comment type="caution">
    <text evidence="2">The sequence shown here is derived from an EMBL/GenBank/DDBJ whole genome shotgun (WGS) entry which is preliminary data.</text>
</comment>
<evidence type="ECO:0000256" key="1">
    <source>
        <dbReference type="SAM" id="SignalP"/>
    </source>
</evidence>
<reference evidence="2 3" key="1">
    <citation type="submission" date="2020-03" db="EMBL/GenBank/DDBJ databases">
        <title>Soil Listeria distribution.</title>
        <authorList>
            <person name="Liao J."/>
            <person name="Wiedmann M."/>
        </authorList>
    </citation>
    <scope>NUCLEOTIDE SEQUENCE [LARGE SCALE GENOMIC DNA]</scope>
    <source>
        <strain evidence="2 3">FSL L7-1560</strain>
    </source>
</reference>
<protein>
    <recommendedName>
        <fullName evidence="4">Lipoprotein</fullName>
    </recommendedName>
</protein>
<dbReference type="RefSeq" id="WP_185383532.1">
    <property type="nucleotide sequence ID" value="NZ_JAARRG010000003.1"/>
</dbReference>